<gene>
    <name evidence="4" type="ORF">P5673_008600</name>
</gene>
<dbReference type="InterPro" id="IPR002068">
    <property type="entry name" value="A-crystallin/Hsp20_dom"/>
</dbReference>
<evidence type="ECO:0000259" key="3">
    <source>
        <dbReference type="PROSITE" id="PS01031"/>
    </source>
</evidence>
<comment type="caution">
    <text evidence="4">The sequence shown here is derived from an EMBL/GenBank/DDBJ whole genome shotgun (WGS) entry which is preliminary data.</text>
</comment>
<organism evidence="4 5">
    <name type="scientific">Acropora cervicornis</name>
    <name type="common">Staghorn coral</name>
    <dbReference type="NCBI Taxonomy" id="6130"/>
    <lineage>
        <taxon>Eukaryota</taxon>
        <taxon>Metazoa</taxon>
        <taxon>Cnidaria</taxon>
        <taxon>Anthozoa</taxon>
        <taxon>Hexacorallia</taxon>
        <taxon>Scleractinia</taxon>
        <taxon>Astrocoeniina</taxon>
        <taxon>Acroporidae</taxon>
        <taxon>Acropora</taxon>
    </lineage>
</organism>
<proteinExistence type="inferred from homology"/>
<sequence length="210" mass="23795">MQRKRSGDEKIHIASVDVHNYRPDEVTLRVEGDKLIVKAKHYADSSFGFERNEFQRTYAVPQDADPTSITSKISQDGFLTIQANKRLVKSIENDFAVGGFETRAGEVARIDDKKFSVLLDVTNFKPEEIKVKVVGNELSVSAKHESEKEGHFTSRQFNRHFVLPKDVDMSSVISRLTEEGKLLVEAERKALPPPQERLISIEKDKKVPSN</sequence>
<evidence type="ECO:0000256" key="2">
    <source>
        <dbReference type="RuleBase" id="RU003616"/>
    </source>
</evidence>
<dbReference type="Pfam" id="PF00011">
    <property type="entry name" value="HSP20"/>
    <property type="match status" value="2"/>
</dbReference>
<protein>
    <submittedName>
        <fullName evidence="4">Protein lethal(2)essential for life</fullName>
    </submittedName>
</protein>
<feature type="domain" description="SHSP" evidence="3">
    <location>
        <begin position="95"/>
        <end position="204"/>
    </location>
</feature>
<comment type="similarity">
    <text evidence="1 2">Belongs to the small heat shock protein (HSP20) family.</text>
</comment>
<dbReference type="Proteomes" id="UP001249851">
    <property type="component" value="Unassembled WGS sequence"/>
</dbReference>
<dbReference type="GO" id="GO:0009408">
    <property type="term" value="P:response to heat"/>
    <property type="evidence" value="ECO:0007669"/>
    <property type="project" value="TreeGrafter"/>
</dbReference>
<dbReference type="SUPFAM" id="SSF49764">
    <property type="entry name" value="HSP20-like chaperones"/>
    <property type="match status" value="2"/>
</dbReference>
<dbReference type="GO" id="GO:0005634">
    <property type="term" value="C:nucleus"/>
    <property type="evidence" value="ECO:0007669"/>
    <property type="project" value="TreeGrafter"/>
</dbReference>
<dbReference type="PROSITE" id="PS01031">
    <property type="entry name" value="SHSP"/>
    <property type="match status" value="1"/>
</dbReference>
<keyword evidence="5" id="KW-1185">Reference proteome</keyword>
<evidence type="ECO:0000313" key="5">
    <source>
        <dbReference type="Proteomes" id="UP001249851"/>
    </source>
</evidence>
<reference evidence="4" key="1">
    <citation type="journal article" date="2023" name="G3 (Bethesda)">
        <title>Whole genome assembly and annotation of the endangered Caribbean coral Acropora cervicornis.</title>
        <authorList>
            <person name="Selwyn J.D."/>
            <person name="Vollmer S.V."/>
        </authorList>
    </citation>
    <scope>NUCLEOTIDE SEQUENCE</scope>
    <source>
        <strain evidence="4">K2</strain>
    </source>
</reference>
<accession>A0AAD9QUQ6</accession>
<dbReference type="Gene3D" id="2.60.40.790">
    <property type="match status" value="2"/>
</dbReference>
<name>A0AAD9QUQ6_ACRCE</name>
<dbReference type="PANTHER" id="PTHR45640">
    <property type="entry name" value="HEAT SHOCK PROTEIN HSP-12.2-RELATED"/>
    <property type="match status" value="1"/>
</dbReference>
<dbReference type="PANTHER" id="PTHR45640:SF26">
    <property type="entry name" value="RE23625P"/>
    <property type="match status" value="1"/>
</dbReference>
<dbReference type="GO" id="GO:0051082">
    <property type="term" value="F:unfolded protein binding"/>
    <property type="evidence" value="ECO:0007669"/>
    <property type="project" value="TreeGrafter"/>
</dbReference>
<dbReference type="PRINTS" id="PR00299">
    <property type="entry name" value="ACRYSTALLIN"/>
</dbReference>
<dbReference type="GO" id="GO:0042026">
    <property type="term" value="P:protein refolding"/>
    <property type="evidence" value="ECO:0007669"/>
    <property type="project" value="TreeGrafter"/>
</dbReference>
<evidence type="ECO:0000256" key="1">
    <source>
        <dbReference type="PROSITE-ProRule" id="PRU00285"/>
    </source>
</evidence>
<dbReference type="InterPro" id="IPR008978">
    <property type="entry name" value="HSP20-like_chaperone"/>
</dbReference>
<dbReference type="InterPro" id="IPR001436">
    <property type="entry name" value="Alpha-crystallin/sHSP_animal"/>
</dbReference>
<evidence type="ECO:0000313" key="4">
    <source>
        <dbReference type="EMBL" id="KAK2567735.1"/>
    </source>
</evidence>
<dbReference type="CDD" id="cd06526">
    <property type="entry name" value="metazoan_ACD"/>
    <property type="match status" value="2"/>
</dbReference>
<reference evidence="4" key="2">
    <citation type="journal article" date="2023" name="Science">
        <title>Genomic signatures of disease resistance in endangered staghorn corals.</title>
        <authorList>
            <person name="Vollmer S.V."/>
            <person name="Selwyn J.D."/>
            <person name="Despard B.A."/>
            <person name="Roesel C.L."/>
        </authorList>
    </citation>
    <scope>NUCLEOTIDE SEQUENCE</scope>
    <source>
        <strain evidence="4">K2</strain>
    </source>
</reference>
<dbReference type="GO" id="GO:0005737">
    <property type="term" value="C:cytoplasm"/>
    <property type="evidence" value="ECO:0007669"/>
    <property type="project" value="TreeGrafter"/>
</dbReference>
<dbReference type="EMBL" id="JARQWQ010000014">
    <property type="protein sequence ID" value="KAK2567735.1"/>
    <property type="molecule type" value="Genomic_DNA"/>
</dbReference>
<dbReference type="AlphaFoldDB" id="A0AAD9QUQ6"/>